<sequence length="148" mass="16053">MSNDHSISTLNSLIKTTLDSVKGFRDAAEDASNTQYATTFAEFAQERSQVASSLQAEVRRLGGNPEDESSLLAAAHRSFMDLKQAITGKDDKAVVEEVERGEDYIKGKFEAALSDNDLDASSRSVVEQAYQSVRAGHDRASALKHSLA</sequence>
<reference evidence="2 3" key="1">
    <citation type="submission" date="2022-04" db="EMBL/GenBank/DDBJ databases">
        <authorList>
            <person name="Huq M.A."/>
        </authorList>
    </citation>
    <scope>NUCLEOTIDE SEQUENCE [LARGE SCALE GENOMIC DNA]</scope>
    <source>
        <strain evidence="2 3">MAH-33</strain>
    </source>
</reference>
<dbReference type="NCBIfam" id="TIGR02284">
    <property type="entry name" value="PA2169 family four-helix-bundle protein"/>
    <property type="match status" value="1"/>
</dbReference>
<accession>A0ABT0E0S2</accession>
<dbReference type="InterPro" id="IPR011971">
    <property type="entry name" value="CHP02284"/>
</dbReference>
<comment type="caution">
    <text evidence="2">The sequence shown here is derived from an EMBL/GenBank/DDBJ whole genome shotgun (WGS) entry which is preliminary data.</text>
</comment>
<dbReference type="Pfam" id="PF09537">
    <property type="entry name" value="DUF2383"/>
    <property type="match status" value="1"/>
</dbReference>
<dbReference type="PIRSF" id="PIRSF029477">
    <property type="entry name" value="UCP029477"/>
    <property type="match status" value="1"/>
</dbReference>
<evidence type="ECO:0000313" key="3">
    <source>
        <dbReference type="Proteomes" id="UP001203512"/>
    </source>
</evidence>
<dbReference type="InterPro" id="IPR012347">
    <property type="entry name" value="Ferritin-like"/>
</dbReference>
<dbReference type="Proteomes" id="UP001203512">
    <property type="component" value="Unassembled WGS sequence"/>
</dbReference>
<name>A0ABT0E0S2_9SPHN</name>
<dbReference type="InterPro" id="IPR019052">
    <property type="entry name" value="DUF2383"/>
</dbReference>
<evidence type="ECO:0000313" key="2">
    <source>
        <dbReference type="EMBL" id="MCK0532972.1"/>
    </source>
</evidence>
<dbReference type="EMBL" id="JALKHS010000016">
    <property type="protein sequence ID" value="MCK0532972.1"/>
    <property type="molecule type" value="Genomic_DNA"/>
</dbReference>
<dbReference type="InterPro" id="IPR016920">
    <property type="entry name" value="UCP029477"/>
</dbReference>
<organism evidence="2 3">
    <name type="scientific">Sphingobium agri</name>
    <dbReference type="NCBI Taxonomy" id="2933566"/>
    <lineage>
        <taxon>Bacteria</taxon>
        <taxon>Pseudomonadati</taxon>
        <taxon>Pseudomonadota</taxon>
        <taxon>Alphaproteobacteria</taxon>
        <taxon>Sphingomonadales</taxon>
        <taxon>Sphingomonadaceae</taxon>
        <taxon>Sphingobium</taxon>
    </lineage>
</organism>
<keyword evidence="3" id="KW-1185">Reference proteome</keyword>
<proteinExistence type="predicted"/>
<feature type="domain" description="DUF2383" evidence="1">
    <location>
        <begin position="7"/>
        <end position="114"/>
    </location>
</feature>
<dbReference type="RefSeq" id="WP_236575271.1">
    <property type="nucleotide sequence ID" value="NZ_JALKHS010000016.1"/>
</dbReference>
<dbReference type="Gene3D" id="1.20.1260.10">
    <property type="match status" value="1"/>
</dbReference>
<gene>
    <name evidence="2" type="ORF">MU848_15390</name>
</gene>
<evidence type="ECO:0000259" key="1">
    <source>
        <dbReference type="Pfam" id="PF09537"/>
    </source>
</evidence>
<protein>
    <submittedName>
        <fullName evidence="2">PA2169 family four-helix-bundle protein</fullName>
    </submittedName>
</protein>